<feature type="compositionally biased region" description="Basic and acidic residues" evidence="4">
    <location>
        <begin position="385"/>
        <end position="400"/>
    </location>
</feature>
<dbReference type="InterPro" id="IPR002941">
    <property type="entry name" value="DNA_methylase_N4/N6"/>
</dbReference>
<evidence type="ECO:0000256" key="2">
    <source>
        <dbReference type="ARBA" id="ARBA00022679"/>
    </source>
</evidence>
<dbReference type="RefSeq" id="WP_328366675.1">
    <property type="nucleotide sequence ID" value="NZ_CP107941.1"/>
</dbReference>
<reference evidence="6 7" key="1">
    <citation type="submission" date="2022-10" db="EMBL/GenBank/DDBJ databases">
        <title>The complete genomes of actinobacterial strains from the NBC collection.</title>
        <authorList>
            <person name="Joergensen T.S."/>
            <person name="Alvarez Arevalo M."/>
            <person name="Sterndorff E.B."/>
            <person name="Faurdal D."/>
            <person name="Vuksanovic O."/>
            <person name="Mourched A.-S."/>
            <person name="Charusanti P."/>
            <person name="Shaw S."/>
            <person name="Blin K."/>
            <person name="Weber T."/>
        </authorList>
    </citation>
    <scope>NUCLEOTIDE SEQUENCE [LARGE SCALE GENOMIC DNA]</scope>
    <source>
        <strain evidence="6 7">NBC_00396</strain>
    </source>
</reference>
<evidence type="ECO:0000313" key="6">
    <source>
        <dbReference type="EMBL" id="WUI80540.1"/>
    </source>
</evidence>
<feature type="domain" description="DNA methylase N-4/N-6" evidence="5">
    <location>
        <begin position="59"/>
        <end position="116"/>
    </location>
</feature>
<sequence length="414" mass="44066">MREPTPTDAPVPGLDLDATDVGRLFALIADGVQGSVLLTGQTASRDLRRGRYTTASIEHPGKMLPTIPRYLTATYTQPGDLVVDPMAGIGTTLVEAMHLGRHGIGVEYENRWAQHAADNIRLATSQGATGTGEIYTGDARRLPALLPREVHGRVSLVITSPPYGSSTHGHVRTPGPRRGKVRKIHHRYGADAGNLAYTEHAELAEGFTQILTGCAAVLQPGGYVAVTARPYRRRGDLIDIPGMVAAAGLAAGLTLVEELIALIAGVRNGVLVPRTSFFQMKNVRDAINTGDPQWLIQHEDLLLFQLGRSHHSPHDCAQSGSTLAAPHGGHGLDTSTPASMDRRARPAHPANPGGSATNHRPHPGQDAERTPEPCPPHPHTIPGSERPDTTAHQRPADPDTPRPQAGPSTTADQP</sequence>
<dbReference type="Pfam" id="PF01555">
    <property type="entry name" value="N6_N4_Mtase"/>
    <property type="match status" value="1"/>
</dbReference>
<dbReference type="Gene3D" id="3.40.50.150">
    <property type="entry name" value="Vaccinia Virus protein VP39"/>
    <property type="match status" value="2"/>
</dbReference>
<evidence type="ECO:0000256" key="4">
    <source>
        <dbReference type="SAM" id="MobiDB-lite"/>
    </source>
</evidence>
<keyword evidence="7" id="KW-1185">Reference proteome</keyword>
<dbReference type="EC" id="2.1.1.-" evidence="3"/>
<evidence type="ECO:0000256" key="1">
    <source>
        <dbReference type="ARBA" id="ARBA00022603"/>
    </source>
</evidence>
<evidence type="ECO:0000256" key="3">
    <source>
        <dbReference type="RuleBase" id="RU362026"/>
    </source>
</evidence>
<accession>A0ABZ1PAG8</accession>
<dbReference type="Proteomes" id="UP001346877">
    <property type="component" value="Chromosome"/>
</dbReference>
<dbReference type="EMBL" id="CP107941">
    <property type="protein sequence ID" value="WUI80540.1"/>
    <property type="molecule type" value="Genomic_DNA"/>
</dbReference>
<keyword evidence="1" id="KW-0489">Methyltransferase</keyword>
<organism evidence="6 7">
    <name type="scientific">Micromonospora zamorensis</name>
    <dbReference type="NCBI Taxonomy" id="709883"/>
    <lineage>
        <taxon>Bacteria</taxon>
        <taxon>Bacillati</taxon>
        <taxon>Actinomycetota</taxon>
        <taxon>Actinomycetes</taxon>
        <taxon>Micromonosporales</taxon>
        <taxon>Micromonosporaceae</taxon>
        <taxon>Micromonospora</taxon>
    </lineage>
</organism>
<feature type="region of interest" description="Disordered" evidence="4">
    <location>
        <begin position="310"/>
        <end position="414"/>
    </location>
</feature>
<protein>
    <recommendedName>
        <fullName evidence="3">Methyltransferase</fullName>
        <ecNumber evidence="3">2.1.1.-</ecNumber>
    </recommendedName>
</protein>
<name>A0ABZ1PAG8_9ACTN</name>
<dbReference type="InterPro" id="IPR001091">
    <property type="entry name" value="RM_Methyltransferase"/>
</dbReference>
<proteinExistence type="inferred from homology"/>
<dbReference type="SUPFAM" id="SSF53335">
    <property type="entry name" value="S-adenosyl-L-methionine-dependent methyltransferases"/>
    <property type="match status" value="1"/>
</dbReference>
<evidence type="ECO:0000259" key="5">
    <source>
        <dbReference type="Pfam" id="PF01555"/>
    </source>
</evidence>
<dbReference type="InterPro" id="IPR029063">
    <property type="entry name" value="SAM-dependent_MTases_sf"/>
</dbReference>
<comment type="similarity">
    <text evidence="3">Belongs to the N(4)/N(6)-methyltransferase family.</text>
</comment>
<gene>
    <name evidence="6" type="ORF">OG375_21655</name>
</gene>
<evidence type="ECO:0000313" key="7">
    <source>
        <dbReference type="Proteomes" id="UP001346877"/>
    </source>
</evidence>
<dbReference type="PRINTS" id="PR00508">
    <property type="entry name" value="S21N4MTFRASE"/>
</dbReference>
<keyword evidence="2" id="KW-0808">Transferase</keyword>